<feature type="domain" description="UvrD-like helicase ATP-binding" evidence="10">
    <location>
        <begin position="241"/>
        <end position="511"/>
    </location>
</feature>
<dbReference type="InterPro" id="IPR014017">
    <property type="entry name" value="DNA_helicase_UvrD-like_C"/>
</dbReference>
<dbReference type="InterPro" id="IPR035093">
    <property type="entry name" value="RelE/ParE_toxin_dom_sf"/>
</dbReference>
<dbReference type="PANTHER" id="PTHR11070">
    <property type="entry name" value="UVRD / RECB / PCRA DNA HELICASE FAMILY MEMBER"/>
    <property type="match status" value="1"/>
</dbReference>
<keyword evidence="1 9" id="KW-0547">Nucleotide-binding</keyword>
<dbReference type="OrthoDB" id="9809039at2"/>
<dbReference type="SUPFAM" id="SSF52540">
    <property type="entry name" value="P-loop containing nucleoside triphosphate hydrolases"/>
    <property type="match status" value="1"/>
</dbReference>
<dbReference type="EC" id="5.6.2.4" evidence="7"/>
<comment type="catalytic activity">
    <reaction evidence="6">
        <text>Couples ATP hydrolysis with the unwinding of duplex DNA by translocating in the 3'-5' direction.</text>
        <dbReference type="EC" id="5.6.2.4"/>
    </reaction>
</comment>
<dbReference type="SUPFAM" id="SSF143011">
    <property type="entry name" value="RelE-like"/>
    <property type="match status" value="1"/>
</dbReference>
<evidence type="ECO:0000313" key="11">
    <source>
        <dbReference type="EMBL" id="SOD99748.1"/>
    </source>
</evidence>
<evidence type="ECO:0000256" key="7">
    <source>
        <dbReference type="ARBA" id="ARBA00034808"/>
    </source>
</evidence>
<sequence>MEFRIADTFTGSLGKLTGDEQKAVKNTAFDLQLNPAHPSLSFHKLDKVRDKNFWSVRVSSDIRLIIHKTEGSFLLCYVDHHDDAYAWAERRKLEVHPKTGAAQFVEIRETVQEIRVPVYLPAEAPANVGKPTKGSKPAPRKLFERVSDDTLLSYGVPPEWLADVKVADEDSLLTLTDHLPAEAAEALLELATGGTPSVPKPLPLAADPFAHPDALRRFRTMSNMEELQRALDYPWDKWAVFLHPDQRGTVERSFAGPARVSGSAGTGKTIVALHRAVYLARQNPDSRVLLTTFSDILANALKVKLRRLISNEPHLAERIDVEAINRVGLRLYKRTVGVPVVAPSAQVIKLISQAAATVPEQKFSVSFLLSEWEQVVDAWQLKTWEDYRDVKRLGRKTKLPENQRAKLWFIFSQVINGLTELKLVTMAEVFTRLATSVSAKPPYEFVIVDEAQDISVYHLRLLAAIGATRPNALFFAGDSGQRIFQQPFSWKALGVSIQGRSKTLTVNYRTSHQIRRKADQLLGNDVSDADGNLEERSKTVSVFNGPIPEFTCVDTPEQEIAFVGNWIAALHRTGLSPHEIGVFVRSDREIDRAKLAVQASGLPFLVLDEQVETISTKVAVSTMHLAKGLEFKAVVVMACDDEVIPSQERIESITDTADLEDVYNTERHLLYVACTRARDQLLITSVNPSSEFLDDISM</sequence>
<dbReference type="GO" id="GO:0005829">
    <property type="term" value="C:cytosol"/>
    <property type="evidence" value="ECO:0007669"/>
    <property type="project" value="TreeGrafter"/>
</dbReference>
<evidence type="ECO:0000256" key="3">
    <source>
        <dbReference type="ARBA" id="ARBA00022806"/>
    </source>
</evidence>
<evidence type="ECO:0000256" key="1">
    <source>
        <dbReference type="ARBA" id="ARBA00022741"/>
    </source>
</evidence>
<dbReference type="Pfam" id="PF00580">
    <property type="entry name" value="UvrD-helicase"/>
    <property type="match status" value="1"/>
</dbReference>
<proteinExistence type="predicted"/>
<dbReference type="Pfam" id="PF13361">
    <property type="entry name" value="UvrD_C"/>
    <property type="match status" value="1"/>
</dbReference>
<comment type="catalytic activity">
    <reaction evidence="8">
        <text>ATP + H2O = ADP + phosphate + H(+)</text>
        <dbReference type="Rhea" id="RHEA:13065"/>
        <dbReference type="ChEBI" id="CHEBI:15377"/>
        <dbReference type="ChEBI" id="CHEBI:15378"/>
        <dbReference type="ChEBI" id="CHEBI:30616"/>
        <dbReference type="ChEBI" id="CHEBI:43474"/>
        <dbReference type="ChEBI" id="CHEBI:456216"/>
        <dbReference type="EC" id="5.6.2.4"/>
    </reaction>
</comment>
<protein>
    <recommendedName>
        <fullName evidence="7">DNA 3'-5' helicase</fullName>
        <ecNumber evidence="7">5.6.2.4</ecNumber>
    </recommendedName>
</protein>
<dbReference type="Proteomes" id="UP000219452">
    <property type="component" value="Unassembled WGS sequence"/>
</dbReference>
<dbReference type="PANTHER" id="PTHR11070:SF45">
    <property type="entry name" value="DNA 3'-5' HELICASE"/>
    <property type="match status" value="1"/>
</dbReference>
<dbReference type="EMBL" id="OCNH01000010">
    <property type="protein sequence ID" value="SOD99748.1"/>
    <property type="molecule type" value="Genomic_DNA"/>
</dbReference>
<keyword evidence="3 9" id="KW-0347">Helicase</keyword>
<dbReference type="PROSITE" id="PS51198">
    <property type="entry name" value="UVRD_HELICASE_ATP_BIND"/>
    <property type="match status" value="1"/>
</dbReference>
<dbReference type="InterPro" id="IPR014016">
    <property type="entry name" value="UvrD-like_ATP-bd"/>
</dbReference>
<evidence type="ECO:0000256" key="9">
    <source>
        <dbReference type="PROSITE-ProRule" id="PRU00560"/>
    </source>
</evidence>
<dbReference type="AlphaFoldDB" id="A0A286GW31"/>
<dbReference type="Gene3D" id="3.40.50.300">
    <property type="entry name" value="P-loop containing nucleotide triphosphate hydrolases"/>
    <property type="match status" value="2"/>
</dbReference>
<keyword evidence="4 9" id="KW-0067">ATP-binding</keyword>
<keyword evidence="5" id="KW-0413">Isomerase</keyword>
<dbReference type="RefSeq" id="WP_097132141.1">
    <property type="nucleotide sequence ID" value="NZ_OCNH01000010.1"/>
</dbReference>
<dbReference type="GO" id="GO:0000725">
    <property type="term" value="P:recombinational repair"/>
    <property type="evidence" value="ECO:0007669"/>
    <property type="project" value="TreeGrafter"/>
</dbReference>
<evidence type="ECO:0000256" key="2">
    <source>
        <dbReference type="ARBA" id="ARBA00022801"/>
    </source>
</evidence>
<dbReference type="GO" id="GO:0003677">
    <property type="term" value="F:DNA binding"/>
    <property type="evidence" value="ECO:0007669"/>
    <property type="project" value="InterPro"/>
</dbReference>
<organism evidence="11 12">
    <name type="scientific">Spirosoma fluviale</name>
    <dbReference type="NCBI Taxonomy" id="1597977"/>
    <lineage>
        <taxon>Bacteria</taxon>
        <taxon>Pseudomonadati</taxon>
        <taxon>Bacteroidota</taxon>
        <taxon>Cytophagia</taxon>
        <taxon>Cytophagales</taxon>
        <taxon>Cytophagaceae</taxon>
        <taxon>Spirosoma</taxon>
    </lineage>
</organism>
<dbReference type="GO" id="GO:0043138">
    <property type="term" value="F:3'-5' DNA helicase activity"/>
    <property type="evidence" value="ECO:0007669"/>
    <property type="project" value="UniProtKB-EC"/>
</dbReference>
<dbReference type="GO" id="GO:0005524">
    <property type="term" value="F:ATP binding"/>
    <property type="evidence" value="ECO:0007669"/>
    <property type="project" value="UniProtKB-UniRule"/>
</dbReference>
<gene>
    <name evidence="11" type="ORF">SAMN06269250_0143</name>
</gene>
<evidence type="ECO:0000259" key="10">
    <source>
        <dbReference type="PROSITE" id="PS51198"/>
    </source>
</evidence>
<feature type="binding site" evidence="9">
    <location>
        <begin position="262"/>
        <end position="269"/>
    </location>
    <ligand>
        <name>ATP</name>
        <dbReference type="ChEBI" id="CHEBI:30616"/>
    </ligand>
</feature>
<accession>A0A286GW31</accession>
<dbReference type="InterPro" id="IPR027417">
    <property type="entry name" value="P-loop_NTPase"/>
</dbReference>
<dbReference type="InterPro" id="IPR000212">
    <property type="entry name" value="DNA_helicase_UvrD/REP"/>
</dbReference>
<evidence type="ECO:0000256" key="6">
    <source>
        <dbReference type="ARBA" id="ARBA00034617"/>
    </source>
</evidence>
<evidence type="ECO:0000256" key="5">
    <source>
        <dbReference type="ARBA" id="ARBA00023235"/>
    </source>
</evidence>
<reference evidence="12" key="1">
    <citation type="submission" date="2017-09" db="EMBL/GenBank/DDBJ databases">
        <authorList>
            <person name="Varghese N."/>
            <person name="Submissions S."/>
        </authorList>
    </citation>
    <scope>NUCLEOTIDE SEQUENCE [LARGE SCALE GENOMIC DNA]</scope>
    <source>
        <strain evidence="12">DSM 29961</strain>
    </source>
</reference>
<keyword evidence="2 9" id="KW-0378">Hydrolase</keyword>
<keyword evidence="12" id="KW-1185">Reference proteome</keyword>
<evidence type="ECO:0000256" key="4">
    <source>
        <dbReference type="ARBA" id="ARBA00022840"/>
    </source>
</evidence>
<name>A0A286GW31_9BACT</name>
<dbReference type="Gene3D" id="3.30.2310.20">
    <property type="entry name" value="RelE-like"/>
    <property type="match status" value="1"/>
</dbReference>
<evidence type="ECO:0000313" key="12">
    <source>
        <dbReference type="Proteomes" id="UP000219452"/>
    </source>
</evidence>
<evidence type="ECO:0000256" key="8">
    <source>
        <dbReference type="ARBA" id="ARBA00048988"/>
    </source>
</evidence>
<dbReference type="GO" id="GO:0016887">
    <property type="term" value="F:ATP hydrolysis activity"/>
    <property type="evidence" value="ECO:0007669"/>
    <property type="project" value="RHEA"/>
</dbReference>